<dbReference type="PROSITE" id="PS51318">
    <property type="entry name" value="TAT"/>
    <property type="match status" value="1"/>
</dbReference>
<keyword evidence="2" id="KW-0732">Signal</keyword>
<keyword evidence="5" id="KW-1185">Reference proteome</keyword>
<dbReference type="PANTHER" id="PTHR43123">
    <property type="entry name" value="POLYSACCHARIDE DEACETYLASE-RELATED"/>
    <property type="match status" value="1"/>
</dbReference>
<feature type="compositionally biased region" description="Low complexity" evidence="1">
    <location>
        <begin position="1"/>
        <end position="14"/>
    </location>
</feature>
<evidence type="ECO:0000313" key="4">
    <source>
        <dbReference type="EMBL" id="AJG21151.1"/>
    </source>
</evidence>
<dbReference type="Proteomes" id="UP000031843">
    <property type="component" value="Chromosome main"/>
</dbReference>
<dbReference type="STRING" id="68895.RR42_m3791"/>
<dbReference type="Gene3D" id="3.20.20.370">
    <property type="entry name" value="Glycoside hydrolase/deacetylase"/>
    <property type="match status" value="1"/>
</dbReference>
<evidence type="ECO:0000313" key="5">
    <source>
        <dbReference type="Proteomes" id="UP000031843"/>
    </source>
</evidence>
<accession>A0A0C4YKM2</accession>
<feature type="region of interest" description="Disordered" evidence="1">
    <location>
        <begin position="1"/>
        <end position="20"/>
    </location>
</feature>
<dbReference type="InterPro" id="IPR002509">
    <property type="entry name" value="NODB_dom"/>
</dbReference>
<reference evidence="4 5" key="1">
    <citation type="journal article" date="2015" name="Genome Announc.">
        <title>Complete Genome Sequence of Cupriavidus basilensis 4G11, Isolated from the Oak Ridge Field Research Center Site.</title>
        <authorList>
            <person name="Ray J."/>
            <person name="Waters R.J."/>
            <person name="Skerker J.M."/>
            <person name="Kuehl J.V."/>
            <person name="Price M.N."/>
            <person name="Huang J."/>
            <person name="Chakraborty R."/>
            <person name="Arkin A.P."/>
            <person name="Deutschbauer A."/>
        </authorList>
    </citation>
    <scope>NUCLEOTIDE SEQUENCE [LARGE SCALE GENOMIC DNA]</scope>
    <source>
        <strain evidence="4">4G11</strain>
    </source>
</reference>
<evidence type="ECO:0000259" key="3">
    <source>
        <dbReference type="PROSITE" id="PS51677"/>
    </source>
</evidence>
<dbReference type="InterPro" id="IPR011330">
    <property type="entry name" value="Glyco_hydro/deAcase_b/a-brl"/>
</dbReference>
<dbReference type="GO" id="GO:0016810">
    <property type="term" value="F:hydrolase activity, acting on carbon-nitrogen (but not peptide) bonds"/>
    <property type="evidence" value="ECO:0007669"/>
    <property type="project" value="InterPro"/>
</dbReference>
<feature type="chain" id="PRO_5002174235" evidence="2">
    <location>
        <begin position="42"/>
        <end position="334"/>
    </location>
</feature>
<protein>
    <submittedName>
        <fullName evidence="4">Polysaccharide deacetylase</fullName>
    </submittedName>
</protein>
<sequence>MSTNHPLRPTARAPRNPRRDFLGSAAVLTAALPLAAATAGAATTPPSQAHPQARAGRTRFWPDGAQLVISISMQFEAGAQPERGASGPFPPLDPKYPDYPLQSWYTYGVREGIPRLLDLWDRTGIKVTSHMVGQAVERHPELAREIVARGHEASGHGQTWEPQYSMSAEVERASYVQSIDTIQRATGTRPLGFNAFWMRGSPNTLPILQSLGFLYHIDDLSRDEPSVLQVGGKPFAVVPYTVRNNDIVRFDSPSTTAEDLLGELKAEFDVLYAEGAHRRRMMSISTHDRISGSPARVRALDAFIRYAQGHAGVTFMRKDDIARFALGASGVPAA</sequence>
<evidence type="ECO:0000256" key="2">
    <source>
        <dbReference type="SAM" id="SignalP"/>
    </source>
</evidence>
<feature type="signal peptide" evidence="2">
    <location>
        <begin position="1"/>
        <end position="41"/>
    </location>
</feature>
<evidence type="ECO:0000256" key="1">
    <source>
        <dbReference type="SAM" id="MobiDB-lite"/>
    </source>
</evidence>
<dbReference type="GO" id="GO:0005975">
    <property type="term" value="P:carbohydrate metabolic process"/>
    <property type="evidence" value="ECO:0007669"/>
    <property type="project" value="InterPro"/>
</dbReference>
<dbReference type="SUPFAM" id="SSF88713">
    <property type="entry name" value="Glycoside hydrolase/deacetylase"/>
    <property type="match status" value="1"/>
</dbReference>
<feature type="domain" description="NodB homology" evidence="3">
    <location>
        <begin position="97"/>
        <end position="316"/>
    </location>
</feature>
<organism evidence="4 5">
    <name type="scientific">Cupriavidus basilensis</name>
    <dbReference type="NCBI Taxonomy" id="68895"/>
    <lineage>
        <taxon>Bacteria</taxon>
        <taxon>Pseudomonadati</taxon>
        <taxon>Pseudomonadota</taxon>
        <taxon>Betaproteobacteria</taxon>
        <taxon>Burkholderiales</taxon>
        <taxon>Burkholderiaceae</taxon>
        <taxon>Cupriavidus</taxon>
    </lineage>
</organism>
<proteinExistence type="predicted"/>
<name>A0A0C4YKM2_9BURK</name>
<dbReference type="PROSITE" id="PS51677">
    <property type="entry name" value="NODB"/>
    <property type="match status" value="1"/>
</dbReference>
<dbReference type="RefSeq" id="WP_043350091.1">
    <property type="nucleotide sequence ID" value="NZ_CP010536.1"/>
</dbReference>
<dbReference type="PANTHER" id="PTHR43123:SF1">
    <property type="entry name" value="POLYSACCHARIDE DEACETYLASE-RELATED"/>
    <property type="match status" value="1"/>
</dbReference>
<dbReference type="KEGG" id="cbw:RR42_m3791"/>
<dbReference type="Pfam" id="PF01522">
    <property type="entry name" value="Polysacc_deac_1"/>
    <property type="match status" value="1"/>
</dbReference>
<dbReference type="OrthoDB" id="276604at2"/>
<dbReference type="EMBL" id="CP010536">
    <property type="protein sequence ID" value="AJG21151.1"/>
    <property type="molecule type" value="Genomic_DNA"/>
</dbReference>
<dbReference type="AlphaFoldDB" id="A0A0C4YKM2"/>
<gene>
    <name evidence="4" type="ORF">RR42_m3791</name>
</gene>
<dbReference type="InterPro" id="IPR006311">
    <property type="entry name" value="TAT_signal"/>
</dbReference>